<keyword evidence="3" id="KW-0969">Cilium</keyword>
<evidence type="ECO:0000313" key="4">
    <source>
        <dbReference type="Proteomes" id="UP001243623"/>
    </source>
</evidence>
<dbReference type="GO" id="GO:0044781">
    <property type="term" value="P:bacterial-type flagellum organization"/>
    <property type="evidence" value="ECO:0007669"/>
    <property type="project" value="UniProtKB-KW"/>
</dbReference>
<dbReference type="Pfam" id="PF03963">
    <property type="entry name" value="FlgD"/>
    <property type="match status" value="1"/>
</dbReference>
<keyword evidence="3" id="KW-0966">Cell projection</keyword>
<dbReference type="RefSeq" id="WP_147668024.1">
    <property type="nucleotide sequence ID" value="NZ_CP120678.1"/>
</dbReference>
<comment type="similarity">
    <text evidence="1">Belongs to the FlgD family.</text>
</comment>
<accession>A0A9Y2EUC9</accession>
<keyword evidence="2" id="KW-1005">Bacterial flagellum biogenesis</keyword>
<evidence type="ECO:0000256" key="2">
    <source>
        <dbReference type="ARBA" id="ARBA00022795"/>
    </source>
</evidence>
<gene>
    <name evidence="3" type="ORF">P3F81_04590</name>
</gene>
<dbReference type="AlphaFoldDB" id="A0A9Y2EUC9"/>
<organism evidence="3 4">
    <name type="scientific">Selenobaculum gibii</name>
    <dbReference type="NCBI Taxonomy" id="3054208"/>
    <lineage>
        <taxon>Bacteria</taxon>
        <taxon>Bacillati</taxon>
        <taxon>Bacillota</taxon>
        <taxon>Negativicutes</taxon>
        <taxon>Selenomonadales</taxon>
        <taxon>Selenomonadaceae</taxon>
        <taxon>Selenobaculum</taxon>
    </lineage>
</organism>
<reference evidence="3" key="1">
    <citation type="submission" date="2023-03" db="EMBL/GenBank/DDBJ databases">
        <title>Selenobaculum gbiensis gen. nov. sp. nov., a new bacterium isolated from the gut microbiota of IBD patient.</title>
        <authorList>
            <person name="Yeo S."/>
            <person name="Park H."/>
            <person name="Huh C.S."/>
        </authorList>
    </citation>
    <scope>NUCLEOTIDE SEQUENCE</scope>
    <source>
        <strain evidence="3">ICN-92133</strain>
    </source>
</reference>
<evidence type="ECO:0000256" key="1">
    <source>
        <dbReference type="ARBA" id="ARBA00010577"/>
    </source>
</evidence>
<proteinExistence type="inferred from homology"/>
<protein>
    <submittedName>
        <fullName evidence="3">Flagellar hook capping FlgD N-terminal domain-containing protein</fullName>
    </submittedName>
</protein>
<name>A0A9Y2EUC9_9FIRM</name>
<keyword evidence="4" id="KW-1185">Reference proteome</keyword>
<dbReference type="InterPro" id="IPR005648">
    <property type="entry name" value="FlgD"/>
</dbReference>
<dbReference type="KEGG" id="sgbi:P3F81_04590"/>
<evidence type="ECO:0000313" key="3">
    <source>
        <dbReference type="EMBL" id="WIW71585.1"/>
    </source>
</evidence>
<dbReference type="Proteomes" id="UP001243623">
    <property type="component" value="Chromosome"/>
</dbReference>
<sequence>MSDSTTIADGTSLNTTNGVVNSTIKKTTTTQAGGELGKESFLKLLVTQMQYQDPLDPQDNAEYIAQLAQFSSLEQMTNVNSALEKMNTLIGNMDTSLLVGQTSNFIGKEIEWQNDKKEMQTGTVTGVKIVDGQPYVLVGNIIVSISQIHGIGTMPTEEGTGDKS</sequence>
<keyword evidence="3" id="KW-0282">Flagellum</keyword>
<dbReference type="EMBL" id="CP120678">
    <property type="protein sequence ID" value="WIW71585.1"/>
    <property type="molecule type" value="Genomic_DNA"/>
</dbReference>